<dbReference type="EMBL" id="PTPX01000007">
    <property type="protein sequence ID" value="RAL19175.1"/>
    <property type="molecule type" value="Genomic_DNA"/>
</dbReference>
<dbReference type="PANTHER" id="PTHR37425">
    <property type="match status" value="1"/>
</dbReference>
<dbReference type="Proteomes" id="UP000248689">
    <property type="component" value="Unassembled WGS sequence"/>
</dbReference>
<evidence type="ECO:0000256" key="8">
    <source>
        <dbReference type="ARBA" id="ARBA00023049"/>
    </source>
</evidence>
<keyword evidence="4" id="KW-0479">Metal-binding</keyword>
<evidence type="ECO:0000313" key="13">
    <source>
        <dbReference type="Proteomes" id="UP000248689"/>
    </source>
</evidence>
<dbReference type="GO" id="GO:0046872">
    <property type="term" value="F:metal ion binding"/>
    <property type="evidence" value="ECO:0007669"/>
    <property type="project" value="UniProtKB-KW"/>
</dbReference>
<sequence>MEQTNLQRRKWLSLGGIILGASLLPNLASAIVSTPKPMILRLRRASTGETLSAGYSAGGFSAKDRSRLNYIMRDIYIDRVKNIDPQLFVKLTQIQSRLGARNAEITILSGYRSAQTNARLRRRSRGVASNSYHILGKAVDFNIAGIPLAKVRKAAESLSNGGVGYYPRSNFVHVDTGPVRTWRG</sequence>
<dbReference type="Pfam" id="PF05951">
    <property type="entry name" value="Peptidase_M15_2"/>
    <property type="match status" value="1"/>
</dbReference>
<comment type="caution">
    <text evidence="12">The sequence shown here is derived from an EMBL/GenBank/DDBJ whole genome shotgun (WGS) entry which is preliminary data.</text>
</comment>
<evidence type="ECO:0000256" key="4">
    <source>
        <dbReference type="ARBA" id="ARBA00022723"/>
    </source>
</evidence>
<dbReference type="SUPFAM" id="SSF55166">
    <property type="entry name" value="Hedgehog/DD-peptidase"/>
    <property type="match status" value="1"/>
</dbReference>
<keyword evidence="7" id="KW-0862">Zinc</keyword>
<dbReference type="InterPro" id="IPR009045">
    <property type="entry name" value="Zn_M74/Hedgehog-like"/>
</dbReference>
<accession>A0A328BZT1</accession>
<name>A0A328BZT1_9PAST</name>
<evidence type="ECO:0000256" key="9">
    <source>
        <dbReference type="ARBA" id="ARBA00023316"/>
    </source>
</evidence>
<dbReference type="PANTHER" id="PTHR37425:SF1">
    <property type="entry name" value="OUTER MEMBRANE PROTEIN"/>
    <property type="match status" value="1"/>
</dbReference>
<reference evidence="13" key="1">
    <citation type="submission" date="2018-02" db="EMBL/GenBank/DDBJ databases">
        <title>Glaesserella australis sp. nov., isolated from the lungs of pigs.</title>
        <authorList>
            <person name="Turni C."/>
            <person name="Christensen H."/>
        </authorList>
    </citation>
    <scope>NUCLEOTIDE SEQUENCE [LARGE SCALE GENOMIC DNA]</scope>
    <source>
        <strain evidence="13">HS4635</strain>
    </source>
</reference>
<evidence type="ECO:0000256" key="1">
    <source>
        <dbReference type="ARBA" id="ARBA00001947"/>
    </source>
</evidence>
<comment type="pathway">
    <text evidence="2">Cell wall biogenesis; cell wall polysaccharide biosynthesis.</text>
</comment>
<evidence type="ECO:0000256" key="10">
    <source>
        <dbReference type="ARBA" id="ARBA00093448"/>
    </source>
</evidence>
<dbReference type="Gene3D" id="3.30.1380.10">
    <property type="match status" value="1"/>
</dbReference>
<dbReference type="AlphaFoldDB" id="A0A328BZT1"/>
<keyword evidence="5" id="KW-0732">Signal</keyword>
<dbReference type="GO" id="GO:0071555">
    <property type="term" value="P:cell wall organization"/>
    <property type="evidence" value="ECO:0007669"/>
    <property type="project" value="UniProtKB-KW"/>
</dbReference>
<evidence type="ECO:0000256" key="3">
    <source>
        <dbReference type="ARBA" id="ARBA00022670"/>
    </source>
</evidence>
<dbReference type="GO" id="GO:0008237">
    <property type="term" value="F:metallopeptidase activity"/>
    <property type="evidence" value="ECO:0007669"/>
    <property type="project" value="UniProtKB-KW"/>
</dbReference>
<keyword evidence="3" id="KW-0645">Protease</keyword>
<protein>
    <recommendedName>
        <fullName evidence="11">Murein endopeptidase K</fullName>
    </recommendedName>
</protein>
<keyword evidence="13" id="KW-1185">Reference proteome</keyword>
<dbReference type="InterPro" id="IPR010275">
    <property type="entry name" value="MepK"/>
</dbReference>
<proteinExistence type="inferred from homology"/>
<keyword evidence="9" id="KW-0961">Cell wall biogenesis/degradation</keyword>
<comment type="cofactor">
    <cofactor evidence="1">
        <name>Zn(2+)</name>
        <dbReference type="ChEBI" id="CHEBI:29105"/>
    </cofactor>
</comment>
<dbReference type="OrthoDB" id="9782994at2"/>
<evidence type="ECO:0000256" key="5">
    <source>
        <dbReference type="ARBA" id="ARBA00022729"/>
    </source>
</evidence>
<keyword evidence="6" id="KW-0378">Hydrolase</keyword>
<organism evidence="12 13">
    <name type="scientific">Glaesserella australis</name>
    <dbReference type="NCBI Taxonomy" id="2094024"/>
    <lineage>
        <taxon>Bacteria</taxon>
        <taxon>Pseudomonadati</taxon>
        <taxon>Pseudomonadota</taxon>
        <taxon>Gammaproteobacteria</taxon>
        <taxon>Pasteurellales</taxon>
        <taxon>Pasteurellaceae</taxon>
        <taxon>Glaesserella</taxon>
    </lineage>
</organism>
<keyword evidence="8" id="KW-0482">Metalloprotease</keyword>
<gene>
    <name evidence="12" type="ORF">C5N92_03405</name>
</gene>
<dbReference type="GO" id="GO:0006508">
    <property type="term" value="P:proteolysis"/>
    <property type="evidence" value="ECO:0007669"/>
    <property type="project" value="UniProtKB-KW"/>
</dbReference>
<evidence type="ECO:0000256" key="11">
    <source>
        <dbReference type="ARBA" id="ARBA00093666"/>
    </source>
</evidence>
<evidence type="ECO:0000313" key="12">
    <source>
        <dbReference type="EMBL" id="RAL19175.1"/>
    </source>
</evidence>
<evidence type="ECO:0000256" key="2">
    <source>
        <dbReference type="ARBA" id="ARBA00004776"/>
    </source>
</evidence>
<dbReference type="RefSeq" id="WP_111749464.1">
    <property type="nucleotide sequence ID" value="NZ_PTPX01000007.1"/>
</dbReference>
<evidence type="ECO:0000256" key="6">
    <source>
        <dbReference type="ARBA" id="ARBA00022801"/>
    </source>
</evidence>
<evidence type="ECO:0000256" key="7">
    <source>
        <dbReference type="ARBA" id="ARBA00022833"/>
    </source>
</evidence>
<comment type="similarity">
    <text evidence="10">Belongs to the peptidase M15 family.</text>
</comment>